<dbReference type="InterPro" id="IPR043519">
    <property type="entry name" value="NT_sf"/>
</dbReference>
<dbReference type="PANTHER" id="PTHR43852:SF3">
    <property type="entry name" value="NUCLEOTIDYLTRANSFERASE"/>
    <property type="match status" value="1"/>
</dbReference>
<dbReference type="CDD" id="cd05403">
    <property type="entry name" value="NT_KNTase_like"/>
    <property type="match status" value="1"/>
</dbReference>
<name>A0ABS1ERT1_9CLOT</name>
<evidence type="ECO:0000313" key="2">
    <source>
        <dbReference type="EMBL" id="MBK1812057.1"/>
    </source>
</evidence>
<feature type="domain" description="Polymerase beta nucleotidyltransferase" evidence="1">
    <location>
        <begin position="26"/>
        <end position="110"/>
    </location>
</feature>
<dbReference type="Proteomes" id="UP000596739">
    <property type="component" value="Unassembled WGS sequence"/>
</dbReference>
<dbReference type="EMBL" id="JAENHN010000044">
    <property type="protein sequence ID" value="MBK1812057.1"/>
    <property type="molecule type" value="Genomic_DNA"/>
</dbReference>
<dbReference type="NCBIfam" id="NF047752">
    <property type="entry name" value="MntA_antitoxin"/>
    <property type="match status" value="1"/>
</dbReference>
<dbReference type="Pfam" id="PF18765">
    <property type="entry name" value="Polbeta"/>
    <property type="match status" value="1"/>
</dbReference>
<dbReference type="Gene3D" id="3.30.460.10">
    <property type="entry name" value="Beta Polymerase, domain 2"/>
    <property type="match status" value="1"/>
</dbReference>
<evidence type="ECO:0000313" key="3">
    <source>
        <dbReference type="Proteomes" id="UP000596739"/>
    </source>
</evidence>
<dbReference type="PANTHER" id="PTHR43852">
    <property type="entry name" value="NUCLEOTIDYLTRANSFERASE"/>
    <property type="match status" value="1"/>
</dbReference>
<dbReference type="InterPro" id="IPR052930">
    <property type="entry name" value="TA_antitoxin_MntA"/>
</dbReference>
<sequence length="141" mass="16528">MLNLDNEERQLALDKLNSKEVYDFINQLNIANVIIFGSLNHGEFNEISDVDIAVLSEEKITLDAILDLELFLENLLNRPIDVVDLRSDKLDLFVKINILNYGKILFTKDNGKMFEHICDEVDRTYRENENFIYFRRLDVLS</sequence>
<accession>A0ABS1ERT1</accession>
<organism evidence="2 3">
    <name type="scientific">Clostridium yunnanense</name>
    <dbReference type="NCBI Taxonomy" id="2800325"/>
    <lineage>
        <taxon>Bacteria</taxon>
        <taxon>Bacillati</taxon>
        <taxon>Bacillota</taxon>
        <taxon>Clostridia</taxon>
        <taxon>Eubacteriales</taxon>
        <taxon>Clostridiaceae</taxon>
        <taxon>Clostridium</taxon>
    </lineage>
</organism>
<reference evidence="3" key="1">
    <citation type="submission" date="2021-01" db="EMBL/GenBank/DDBJ databases">
        <title>Genome public.</title>
        <authorList>
            <person name="Liu C."/>
            <person name="Sun Q."/>
        </authorList>
    </citation>
    <scope>NUCLEOTIDE SEQUENCE [LARGE SCALE GENOMIC DNA]</scope>
    <source>
        <strain evidence="3">YIM B02505</strain>
    </source>
</reference>
<proteinExistence type="predicted"/>
<keyword evidence="3" id="KW-1185">Reference proteome</keyword>
<dbReference type="SUPFAM" id="SSF81301">
    <property type="entry name" value="Nucleotidyltransferase"/>
    <property type="match status" value="1"/>
</dbReference>
<comment type="caution">
    <text evidence="2">The sequence shown here is derived from an EMBL/GenBank/DDBJ whole genome shotgun (WGS) entry which is preliminary data.</text>
</comment>
<gene>
    <name evidence="2" type="ORF">JHL18_15650</name>
</gene>
<dbReference type="InterPro" id="IPR041633">
    <property type="entry name" value="Polbeta"/>
</dbReference>
<protein>
    <submittedName>
        <fullName evidence="2">Nucleotidyltransferase domain-containing protein</fullName>
    </submittedName>
</protein>
<evidence type="ECO:0000259" key="1">
    <source>
        <dbReference type="Pfam" id="PF18765"/>
    </source>
</evidence>